<evidence type="ECO:0000313" key="9">
    <source>
        <dbReference type="Proteomes" id="UP001152797"/>
    </source>
</evidence>
<keyword evidence="4" id="KW-1133">Transmembrane helix</keyword>
<evidence type="ECO:0000256" key="1">
    <source>
        <dbReference type="ARBA" id="ARBA00009993"/>
    </source>
</evidence>
<feature type="transmembrane region" description="Helical" evidence="4">
    <location>
        <begin position="172"/>
        <end position="193"/>
    </location>
</feature>
<feature type="region of interest" description="Disordered" evidence="3">
    <location>
        <begin position="285"/>
        <end position="379"/>
    </location>
</feature>
<dbReference type="InterPro" id="IPR016897">
    <property type="entry name" value="SKP1"/>
</dbReference>
<evidence type="ECO:0000259" key="5">
    <source>
        <dbReference type="Pfam" id="PF01466"/>
    </source>
</evidence>
<dbReference type="InterPro" id="IPR016072">
    <property type="entry name" value="Skp1_comp_dimer"/>
</dbReference>
<evidence type="ECO:0000256" key="3">
    <source>
        <dbReference type="SAM" id="MobiDB-lite"/>
    </source>
</evidence>
<dbReference type="AlphaFoldDB" id="A0A9P1GDK8"/>
<evidence type="ECO:0000256" key="4">
    <source>
        <dbReference type="SAM" id="Phobius"/>
    </source>
</evidence>
<dbReference type="SUPFAM" id="SSF54695">
    <property type="entry name" value="POZ domain"/>
    <property type="match status" value="1"/>
</dbReference>
<evidence type="ECO:0000259" key="6">
    <source>
        <dbReference type="Pfam" id="PF03931"/>
    </source>
</evidence>
<dbReference type="SMART" id="SM00512">
    <property type="entry name" value="Skp1"/>
    <property type="match status" value="1"/>
</dbReference>
<dbReference type="FunFam" id="3.30.710.10:FF:000026">
    <property type="entry name" value="E3 ubiquitin ligase complex SCF subunit"/>
    <property type="match status" value="1"/>
</dbReference>
<keyword evidence="2" id="KW-0833">Ubl conjugation pathway</keyword>
<dbReference type="SUPFAM" id="SSF81382">
    <property type="entry name" value="Skp1 dimerisation domain-like"/>
    <property type="match status" value="1"/>
</dbReference>
<sequence length="821" mass="89962">MLIHVGPLGFSISCLLHSGVAGYALDVTHFTFLTDRRHTRVWRHSMLARQLSLTLGTLFVLRDAVFVQAEQTCSNENDLPANTLGKLMQVESLRTKHPGTGQVVALAPQEELHGDETVNQKLTKDVQPSQGPFTYILDILGTQSIGQLAFPLDVSELPQLPMAEMGGPTEGLGGTVVFFALLFLLLVCLLAVLTCFGENMDSEISEVQAHKTLETKRLRQAAPQPQGNNSLCSTTTTALSQQVPPASVIHTWSQPSSTLPSWQDSAGGLPAQATLLRQPIPEEVQHPLSQSPAQPLRVASSSTVKAANAQRPWESAYLPQVPPAAPKSQAHPTSQDGAEENAAHLPPMLTAFPPFWGGGPSPCADETPDEISVPEGQEPPSGLPLFPDQEADTSLPPFAFPNLGASEVPESGPLASDYLAFQPTFDPPFDPTSETLCHWMMVDPSSECAMAVPIADQDLPAVSMSILALDQRPVLKAEVYRGQECEALPGFSPMIGDFWPPENVCLSSMERGTQRPSVVLTSLPMEIQRSDEGDKENVAENAEAAEEDIQILSACYLVRADEQSLEFDIYNGNGEFFGRMGRDHSRSCRFMMRGGNFGEVRYFVDGVFEDHAVLFTDMCQDTLADGEPFEVSDLPFPEQLAQNLLQDACCFAQLDPPSMPEGDKVLLKSSQGEIFEVEPEVACMSTLVRNMVDDSGTDEEIPLPNVKTAILSKVIDYCKYHKDSPPEEIQKPLKSTNLVECGVSEWDNEYVNIEQEVLFELILAANYLDIKSLLDLTCAKVASMIKGKNTEEIRKQFNIVNDFTPEEEAQVREENRWCEDA</sequence>
<dbReference type="InterPro" id="IPR001232">
    <property type="entry name" value="SKP1-like"/>
</dbReference>
<organism evidence="7">
    <name type="scientific">Cladocopium goreaui</name>
    <dbReference type="NCBI Taxonomy" id="2562237"/>
    <lineage>
        <taxon>Eukaryota</taxon>
        <taxon>Sar</taxon>
        <taxon>Alveolata</taxon>
        <taxon>Dinophyceae</taxon>
        <taxon>Suessiales</taxon>
        <taxon>Symbiodiniaceae</taxon>
        <taxon>Cladocopium</taxon>
    </lineage>
</organism>
<dbReference type="GO" id="GO:0006511">
    <property type="term" value="P:ubiquitin-dependent protein catabolic process"/>
    <property type="evidence" value="ECO:0007669"/>
    <property type="project" value="InterPro"/>
</dbReference>
<comment type="caution">
    <text evidence="7">The sequence shown here is derived from an EMBL/GenBank/DDBJ whole genome shotgun (WGS) entry which is preliminary data.</text>
</comment>
<protein>
    <submittedName>
        <fullName evidence="8">SCF ubiquitin ligase complex protein SKP1a</fullName>
    </submittedName>
</protein>
<dbReference type="PANTHER" id="PTHR11165">
    <property type="entry name" value="SKP1"/>
    <property type="match status" value="1"/>
</dbReference>
<evidence type="ECO:0000313" key="7">
    <source>
        <dbReference type="EMBL" id="CAI4009073.1"/>
    </source>
</evidence>
<feature type="domain" description="SKP1 component dimerisation" evidence="5">
    <location>
        <begin position="771"/>
        <end position="818"/>
    </location>
</feature>
<comment type="similarity">
    <text evidence="1">Belongs to the SKP1 family.</text>
</comment>
<keyword evidence="4" id="KW-0472">Membrane</keyword>
<keyword evidence="4" id="KW-0812">Transmembrane</keyword>
<dbReference type="InterPro" id="IPR036296">
    <property type="entry name" value="SKP1-like_dim_sf"/>
</dbReference>
<feature type="compositionally biased region" description="Polar residues" evidence="3">
    <location>
        <begin position="287"/>
        <end position="305"/>
    </location>
</feature>
<dbReference type="GO" id="GO:0016874">
    <property type="term" value="F:ligase activity"/>
    <property type="evidence" value="ECO:0007669"/>
    <property type="project" value="UniProtKB-KW"/>
</dbReference>
<evidence type="ECO:0000313" key="8">
    <source>
        <dbReference type="EMBL" id="CAL4796385.1"/>
    </source>
</evidence>
<dbReference type="CDD" id="cd18322">
    <property type="entry name" value="BTB_POZ_SKP1"/>
    <property type="match status" value="1"/>
</dbReference>
<name>A0A9P1GDK8_9DINO</name>
<dbReference type="InterPro" id="IPR016073">
    <property type="entry name" value="Skp1_comp_POZ"/>
</dbReference>
<keyword evidence="8" id="KW-0436">Ligase</keyword>
<proteinExistence type="inferred from homology"/>
<dbReference type="InterPro" id="IPR011333">
    <property type="entry name" value="SKP1/BTB/POZ_sf"/>
</dbReference>
<dbReference type="Pfam" id="PF01466">
    <property type="entry name" value="Skp1"/>
    <property type="match status" value="1"/>
</dbReference>
<accession>A0A9P1GDK8</accession>
<dbReference type="Pfam" id="PF03931">
    <property type="entry name" value="Skp1_POZ"/>
    <property type="match status" value="1"/>
</dbReference>
<dbReference type="Gene3D" id="3.30.710.10">
    <property type="entry name" value="Potassium Channel Kv1.1, Chain A"/>
    <property type="match status" value="1"/>
</dbReference>
<dbReference type="EMBL" id="CAMXCT030004445">
    <property type="protein sequence ID" value="CAL4796385.1"/>
    <property type="molecule type" value="Genomic_DNA"/>
</dbReference>
<reference evidence="8 9" key="2">
    <citation type="submission" date="2024-05" db="EMBL/GenBank/DDBJ databases">
        <authorList>
            <person name="Chen Y."/>
            <person name="Shah S."/>
            <person name="Dougan E. K."/>
            <person name="Thang M."/>
            <person name="Chan C."/>
        </authorList>
    </citation>
    <scope>NUCLEOTIDE SEQUENCE [LARGE SCALE GENOMIC DNA]</scope>
</reference>
<feature type="domain" description="SKP1 component POZ" evidence="6">
    <location>
        <begin position="664"/>
        <end position="723"/>
    </location>
</feature>
<dbReference type="EMBL" id="CAMXCT020004445">
    <property type="protein sequence ID" value="CAL1162448.1"/>
    <property type="molecule type" value="Genomic_DNA"/>
</dbReference>
<dbReference type="Proteomes" id="UP001152797">
    <property type="component" value="Unassembled WGS sequence"/>
</dbReference>
<keyword evidence="9" id="KW-1185">Reference proteome</keyword>
<gene>
    <name evidence="7" type="ORF">C1SCF055_LOCUS34452</name>
</gene>
<dbReference type="OrthoDB" id="2342932at2759"/>
<reference evidence="7" key="1">
    <citation type="submission" date="2022-10" db="EMBL/GenBank/DDBJ databases">
        <authorList>
            <person name="Chen Y."/>
            <person name="Dougan E. K."/>
            <person name="Chan C."/>
            <person name="Rhodes N."/>
            <person name="Thang M."/>
        </authorList>
    </citation>
    <scope>NUCLEOTIDE SEQUENCE</scope>
</reference>
<evidence type="ECO:0000256" key="2">
    <source>
        <dbReference type="ARBA" id="ARBA00022786"/>
    </source>
</evidence>
<dbReference type="EMBL" id="CAMXCT010004445">
    <property type="protein sequence ID" value="CAI4009073.1"/>
    <property type="molecule type" value="Genomic_DNA"/>
</dbReference>